<reference evidence="2" key="1">
    <citation type="submission" date="2018-11" db="EMBL/GenBank/DDBJ databases">
        <authorList>
            <consortium name="Pathogen Informatics"/>
        </authorList>
    </citation>
    <scope>NUCLEOTIDE SEQUENCE</scope>
</reference>
<accession>A0A448WG31</accession>
<keyword evidence="3" id="KW-1185">Reference proteome</keyword>
<protein>
    <submittedName>
        <fullName evidence="2">Uncharacterized protein</fullName>
    </submittedName>
</protein>
<evidence type="ECO:0000313" key="3">
    <source>
        <dbReference type="Proteomes" id="UP000784294"/>
    </source>
</evidence>
<keyword evidence="1" id="KW-0812">Transmembrane</keyword>
<evidence type="ECO:0000256" key="1">
    <source>
        <dbReference type="SAM" id="Phobius"/>
    </source>
</evidence>
<feature type="transmembrane region" description="Helical" evidence="1">
    <location>
        <begin position="39"/>
        <end position="59"/>
    </location>
</feature>
<dbReference type="Proteomes" id="UP000784294">
    <property type="component" value="Unassembled WGS sequence"/>
</dbReference>
<name>A0A448WG31_9PLAT</name>
<evidence type="ECO:0000313" key="2">
    <source>
        <dbReference type="EMBL" id="VEL10926.1"/>
    </source>
</evidence>
<dbReference type="AlphaFoldDB" id="A0A448WG31"/>
<gene>
    <name evidence="2" type="ORF">PXEA_LOCUS4366</name>
</gene>
<keyword evidence="1" id="KW-0472">Membrane</keyword>
<sequence>MSYSVENIAFARQVTAKEFPRNLVDLRYFTYSKSETDTWAYFMVNLAAYFSVSLISLVMHNDLDDLGLGVPFDVYVQTTKPNRCIESEGFPWNVCAKNIMFTSKGQRINLRCNGMNENVTKIFVSRGGPDAIPVFPALKMSELQIYGVKTGEFPRRFDNNL</sequence>
<keyword evidence="1" id="KW-1133">Transmembrane helix</keyword>
<organism evidence="2 3">
    <name type="scientific">Protopolystoma xenopodis</name>
    <dbReference type="NCBI Taxonomy" id="117903"/>
    <lineage>
        <taxon>Eukaryota</taxon>
        <taxon>Metazoa</taxon>
        <taxon>Spiralia</taxon>
        <taxon>Lophotrochozoa</taxon>
        <taxon>Platyhelminthes</taxon>
        <taxon>Monogenea</taxon>
        <taxon>Polyopisthocotylea</taxon>
        <taxon>Polystomatidea</taxon>
        <taxon>Polystomatidae</taxon>
        <taxon>Protopolystoma</taxon>
    </lineage>
</organism>
<proteinExistence type="predicted"/>
<dbReference type="EMBL" id="CAAALY010010305">
    <property type="protein sequence ID" value="VEL10926.1"/>
    <property type="molecule type" value="Genomic_DNA"/>
</dbReference>
<comment type="caution">
    <text evidence="2">The sequence shown here is derived from an EMBL/GenBank/DDBJ whole genome shotgun (WGS) entry which is preliminary data.</text>
</comment>